<evidence type="ECO:0000313" key="3">
    <source>
        <dbReference type="Proteomes" id="UP000316905"/>
    </source>
</evidence>
<dbReference type="Pfam" id="PF17186">
    <property type="entry name" value="Lipocalin_9"/>
    <property type="match status" value="1"/>
</dbReference>
<feature type="domain" description="AttH" evidence="1">
    <location>
        <begin position="60"/>
        <end position="227"/>
    </location>
</feature>
<keyword evidence="3" id="KW-1185">Reference proteome</keyword>
<evidence type="ECO:0000313" key="2">
    <source>
        <dbReference type="EMBL" id="TWI53680.1"/>
    </source>
</evidence>
<dbReference type="OrthoDB" id="9770826at2"/>
<accession>A0A562QBX7</accession>
<organism evidence="2 3">
    <name type="scientific">Pseudomonas duriflava</name>
    <dbReference type="NCBI Taxonomy" id="459528"/>
    <lineage>
        <taxon>Bacteria</taxon>
        <taxon>Pseudomonadati</taxon>
        <taxon>Pseudomonadota</taxon>
        <taxon>Gammaproteobacteria</taxon>
        <taxon>Pseudomonadales</taxon>
        <taxon>Pseudomonadaceae</taxon>
        <taxon>Pseudomonas</taxon>
    </lineage>
</organism>
<dbReference type="AlphaFoldDB" id="A0A562QBX7"/>
<name>A0A562QBX7_9PSED</name>
<gene>
    <name evidence="2" type="ORF">IQ22_02285</name>
</gene>
<keyword evidence="2" id="KW-0378">Hydrolase</keyword>
<dbReference type="Pfam" id="PF07143">
    <property type="entry name" value="CrtC"/>
    <property type="match status" value="1"/>
</dbReference>
<dbReference type="SUPFAM" id="SSF159245">
    <property type="entry name" value="AttH-like"/>
    <property type="match status" value="1"/>
</dbReference>
<proteinExistence type="predicted"/>
<comment type="caution">
    <text evidence="2">The sequence shown here is derived from an EMBL/GenBank/DDBJ whole genome shotgun (WGS) entry which is preliminary data.</text>
</comment>
<dbReference type="InterPro" id="IPR023374">
    <property type="entry name" value="AttH-like_dom_sf"/>
</dbReference>
<dbReference type="InterPro" id="IPR010791">
    <property type="entry name" value="AttH_dom"/>
</dbReference>
<dbReference type="Gene3D" id="2.40.370.10">
    <property type="entry name" value="AttH-like domain"/>
    <property type="match status" value="2"/>
</dbReference>
<dbReference type="PROSITE" id="PS51257">
    <property type="entry name" value="PROKAR_LIPOPROTEIN"/>
    <property type="match status" value="1"/>
</dbReference>
<evidence type="ECO:0000259" key="1">
    <source>
        <dbReference type="Pfam" id="PF07143"/>
    </source>
</evidence>
<dbReference type="RefSeq" id="WP_145141759.1">
    <property type="nucleotide sequence ID" value="NZ_VLKY01000007.1"/>
</dbReference>
<reference evidence="2 3" key="1">
    <citation type="journal article" date="2015" name="Stand. Genomic Sci.">
        <title>Genomic Encyclopedia of Bacterial and Archaeal Type Strains, Phase III: the genomes of soil and plant-associated and newly described type strains.</title>
        <authorList>
            <person name="Whitman W.B."/>
            <person name="Woyke T."/>
            <person name="Klenk H.P."/>
            <person name="Zhou Y."/>
            <person name="Lilburn T.G."/>
            <person name="Beck B.J."/>
            <person name="De Vos P."/>
            <person name="Vandamme P."/>
            <person name="Eisen J.A."/>
            <person name="Garrity G."/>
            <person name="Hugenholtz P."/>
            <person name="Kyrpides N.C."/>
        </authorList>
    </citation>
    <scope>NUCLEOTIDE SEQUENCE [LARGE SCALE GENOMIC DNA]</scope>
    <source>
        <strain evidence="2 3">CGMCC 1.6858</strain>
    </source>
</reference>
<dbReference type="EMBL" id="VLKY01000007">
    <property type="protein sequence ID" value="TWI53680.1"/>
    <property type="molecule type" value="Genomic_DNA"/>
</dbReference>
<dbReference type="PANTHER" id="PTHR38591:SF1">
    <property type="entry name" value="BLL1000 PROTEIN"/>
    <property type="match status" value="1"/>
</dbReference>
<dbReference type="PANTHER" id="PTHR38591">
    <property type="entry name" value="HYDROLASE"/>
    <property type="match status" value="1"/>
</dbReference>
<dbReference type="GO" id="GO:0016787">
    <property type="term" value="F:hydrolase activity"/>
    <property type="evidence" value="ECO:0007669"/>
    <property type="project" value="UniProtKB-KW"/>
</dbReference>
<sequence>MNAKPFCLGLALLLAGCDASPPPDEGFAGLGQASEDFAQVVPGKLFQFPADHGAHPDFRIEWWYLTANLEDAEGNAYGVQWTLFRSAMRPAADQPGWDNGNLWLGHAALTTATDHYAAQTQGRGGVGQAGVTTAPFKAWIDDWSMQGDAQSVLHVQARGEAFAYRLDLYTDRPLVLQGDNGFSRKSDRGQASYYYSQPFFQAKGQLEINGRQVEVSGTAWLDREWSSQPLAADQYGWDWFSLHLQDGRQLMLFRLRHADGPDYLSGNWIEPDGHSEPLHGQDIILKPLHETRVAQRNVPTRWSLAILRHGLEVEISALNPHAWMAVGTPYWEGPVRVEGSETGIGYLEMTGY</sequence>
<protein>
    <submittedName>
        <fullName evidence="2">Putative secreted hydrolase</fullName>
    </submittedName>
</protein>
<dbReference type="Proteomes" id="UP000316905">
    <property type="component" value="Unassembled WGS sequence"/>
</dbReference>